<keyword evidence="2" id="KW-1185">Reference proteome</keyword>
<protein>
    <recommendedName>
        <fullName evidence="3">RNase H type-1 domain-containing protein</fullName>
    </recommendedName>
</protein>
<sequence>FEFDRWGFEGIDSNSLRIPFRGIGNGFVNELWRSKLCGGDRDQMVGYNLLLSNVKTASIFCAVLSFGGLDGRLLHSPFESGIDWLEDAIHLLDLKASRQELWWILHALINPRPLKSHKWIEPLNEAIKINVDATIFDSVVGVGIIARYHDGFVLRGCAIFLDHKMDIEWAKAEALREGIM</sequence>
<organism evidence="1 2">
    <name type="scientific">Gossypium schwendimanii</name>
    <name type="common">Cotton</name>
    <dbReference type="NCBI Taxonomy" id="34291"/>
    <lineage>
        <taxon>Eukaryota</taxon>
        <taxon>Viridiplantae</taxon>
        <taxon>Streptophyta</taxon>
        <taxon>Embryophyta</taxon>
        <taxon>Tracheophyta</taxon>
        <taxon>Spermatophyta</taxon>
        <taxon>Magnoliopsida</taxon>
        <taxon>eudicotyledons</taxon>
        <taxon>Gunneridae</taxon>
        <taxon>Pentapetalae</taxon>
        <taxon>rosids</taxon>
        <taxon>malvids</taxon>
        <taxon>Malvales</taxon>
        <taxon>Malvaceae</taxon>
        <taxon>Malvoideae</taxon>
        <taxon>Gossypium</taxon>
    </lineage>
</organism>
<feature type="non-terminal residue" evidence="1">
    <location>
        <position position="180"/>
    </location>
</feature>
<evidence type="ECO:0000313" key="1">
    <source>
        <dbReference type="EMBL" id="MBA0864659.1"/>
    </source>
</evidence>
<name>A0A7J9M2L3_GOSSC</name>
<accession>A0A7J9M2L3</accession>
<evidence type="ECO:0008006" key="3">
    <source>
        <dbReference type="Google" id="ProtNLM"/>
    </source>
</evidence>
<proteinExistence type="predicted"/>
<gene>
    <name evidence="1" type="ORF">Goshw_004992</name>
</gene>
<reference evidence="1 2" key="1">
    <citation type="journal article" date="2019" name="Genome Biol. Evol.">
        <title>Insights into the evolution of the New World diploid cottons (Gossypium, subgenus Houzingenia) based on genome sequencing.</title>
        <authorList>
            <person name="Grover C.E."/>
            <person name="Arick M.A. 2nd"/>
            <person name="Thrash A."/>
            <person name="Conover J.L."/>
            <person name="Sanders W.S."/>
            <person name="Peterson D.G."/>
            <person name="Frelichowski J.E."/>
            <person name="Scheffler J.A."/>
            <person name="Scheffler B.E."/>
            <person name="Wendel J.F."/>
        </authorList>
    </citation>
    <scope>NUCLEOTIDE SEQUENCE [LARGE SCALE GENOMIC DNA]</scope>
    <source>
        <strain evidence="1">1</strain>
        <tissue evidence="1">Leaf</tissue>
    </source>
</reference>
<dbReference type="Proteomes" id="UP000593576">
    <property type="component" value="Unassembled WGS sequence"/>
</dbReference>
<dbReference type="OrthoDB" id="10434655at2759"/>
<dbReference type="EMBL" id="JABFAF010000009">
    <property type="protein sequence ID" value="MBA0864659.1"/>
    <property type="molecule type" value="Genomic_DNA"/>
</dbReference>
<comment type="caution">
    <text evidence="1">The sequence shown here is derived from an EMBL/GenBank/DDBJ whole genome shotgun (WGS) entry which is preliminary data.</text>
</comment>
<dbReference type="AlphaFoldDB" id="A0A7J9M2L3"/>
<evidence type="ECO:0000313" key="2">
    <source>
        <dbReference type="Proteomes" id="UP000593576"/>
    </source>
</evidence>